<reference evidence="1 2" key="1">
    <citation type="journal article" date="2024" name="G3 (Bethesda)">
        <title>Genome assembly of Hibiscus sabdariffa L. provides insights into metabolisms of medicinal natural products.</title>
        <authorList>
            <person name="Kim T."/>
        </authorList>
    </citation>
    <scope>NUCLEOTIDE SEQUENCE [LARGE SCALE GENOMIC DNA]</scope>
    <source>
        <strain evidence="1">TK-2024</strain>
        <tissue evidence="1">Old leaves</tissue>
    </source>
</reference>
<accession>A0ABR2G376</accession>
<proteinExistence type="predicted"/>
<sequence>MSQLLSIVFSFPVLKTSGSYVRMWSRWRVDPYLVETSLFTLVWAKGREIDKAMKNEGIYQMKRAKGRGALSSLAFGCYFPRPSLPAGSCGFTRDKAFIRFLDYYLLSGLNYDHKEIWMDLFHDFKAFYNSWSYEILKVYAKLVLSLEYTKVLKGPFNGSLIIFGELSTGMSTVGNMSWSMTNKDGVMFLNESNVKADDLG</sequence>
<keyword evidence="2" id="KW-1185">Reference proteome</keyword>
<name>A0ABR2G376_9ROSI</name>
<comment type="caution">
    <text evidence="1">The sequence shown here is derived from an EMBL/GenBank/DDBJ whole genome shotgun (WGS) entry which is preliminary data.</text>
</comment>
<protein>
    <submittedName>
        <fullName evidence="1">Uncharacterized protein</fullName>
    </submittedName>
</protein>
<evidence type="ECO:0000313" key="2">
    <source>
        <dbReference type="Proteomes" id="UP001472677"/>
    </source>
</evidence>
<dbReference type="EMBL" id="JBBPBM010000003">
    <property type="protein sequence ID" value="KAK8593511.1"/>
    <property type="molecule type" value="Genomic_DNA"/>
</dbReference>
<organism evidence="1 2">
    <name type="scientific">Hibiscus sabdariffa</name>
    <name type="common">roselle</name>
    <dbReference type="NCBI Taxonomy" id="183260"/>
    <lineage>
        <taxon>Eukaryota</taxon>
        <taxon>Viridiplantae</taxon>
        <taxon>Streptophyta</taxon>
        <taxon>Embryophyta</taxon>
        <taxon>Tracheophyta</taxon>
        <taxon>Spermatophyta</taxon>
        <taxon>Magnoliopsida</taxon>
        <taxon>eudicotyledons</taxon>
        <taxon>Gunneridae</taxon>
        <taxon>Pentapetalae</taxon>
        <taxon>rosids</taxon>
        <taxon>malvids</taxon>
        <taxon>Malvales</taxon>
        <taxon>Malvaceae</taxon>
        <taxon>Malvoideae</taxon>
        <taxon>Hibiscus</taxon>
    </lineage>
</organism>
<evidence type="ECO:0000313" key="1">
    <source>
        <dbReference type="EMBL" id="KAK8593511.1"/>
    </source>
</evidence>
<dbReference type="Proteomes" id="UP001472677">
    <property type="component" value="Unassembled WGS sequence"/>
</dbReference>
<gene>
    <name evidence="1" type="ORF">V6N12_045591</name>
</gene>